<keyword evidence="2 5" id="KW-0560">Oxidoreductase</keyword>
<dbReference type="NCBIfam" id="NF006321">
    <property type="entry name" value="PRK08534.1"/>
    <property type="match status" value="1"/>
</dbReference>
<dbReference type="KEGG" id="ave:Arcve_1205"/>
<keyword evidence="6" id="KW-1185">Reference proteome</keyword>
<dbReference type="PANTHER" id="PTHR43366">
    <property type="entry name" value="PYRUVATE SYNTHASE SUBUNIT PORC"/>
    <property type="match status" value="1"/>
</dbReference>
<evidence type="ECO:0000313" key="5">
    <source>
        <dbReference type="EMBL" id="AEA47212.1"/>
    </source>
</evidence>
<dbReference type="EMBL" id="CP002588">
    <property type="protein sequence ID" value="AEA47212.1"/>
    <property type="molecule type" value="Genomic_DNA"/>
</dbReference>
<dbReference type="HOGENOM" id="CLU_087284_2_0_2"/>
<dbReference type="GO" id="GO:0019164">
    <property type="term" value="F:pyruvate synthase activity"/>
    <property type="evidence" value="ECO:0007669"/>
    <property type="project" value="UniProtKB-EC"/>
</dbReference>
<feature type="domain" description="Pyruvate/ketoisovalerate oxidoreductase catalytic" evidence="4">
    <location>
        <begin position="31"/>
        <end position="195"/>
    </location>
</feature>
<dbReference type="RefSeq" id="WP_013683875.1">
    <property type="nucleotide sequence ID" value="NC_015320.1"/>
</dbReference>
<gene>
    <name evidence="5" type="ordered locus">Arcve_1205</name>
</gene>
<protein>
    <recommendedName>
        <fullName evidence="1">pyruvate synthase</fullName>
        <ecNumber evidence="1">1.2.7.1</ecNumber>
    </recommendedName>
</protein>
<dbReference type="STRING" id="693661.Arcve_1205"/>
<dbReference type="Pfam" id="PF01558">
    <property type="entry name" value="POR"/>
    <property type="match status" value="1"/>
</dbReference>
<dbReference type="AlphaFoldDB" id="F2KML5"/>
<sequence length="206" mass="22513">MINFINYTSTSAAKAFGGIFILLEVRFHGRGGQGVVTSADVLAVAAFKEGYYTLSFPTFGAEKRGTPVASFLRVSDKPIVLRDEIYNPDYVVVLDPTVMESVNVVAGLKENGMVIANYPSEEKVRELLGVKAVAINATKLAIEYLGRPITNTVMVGAFAGITGLVKLETLKETIVEWFKNPAIAEKNATLVEIAYKEMEKRKEEIS</sequence>
<keyword evidence="5" id="KW-0670">Pyruvate</keyword>
<evidence type="ECO:0000256" key="1">
    <source>
        <dbReference type="ARBA" id="ARBA00012822"/>
    </source>
</evidence>
<organism evidence="5 6">
    <name type="scientific">Archaeoglobus veneficus (strain DSM 11195 / SNP6)</name>
    <dbReference type="NCBI Taxonomy" id="693661"/>
    <lineage>
        <taxon>Archaea</taxon>
        <taxon>Methanobacteriati</taxon>
        <taxon>Methanobacteriota</taxon>
        <taxon>Archaeoglobi</taxon>
        <taxon>Archaeoglobales</taxon>
        <taxon>Archaeoglobaceae</taxon>
        <taxon>Archaeoglobus</taxon>
    </lineage>
</organism>
<evidence type="ECO:0000256" key="2">
    <source>
        <dbReference type="ARBA" id="ARBA00023002"/>
    </source>
</evidence>
<dbReference type="InterPro" id="IPR051626">
    <property type="entry name" value="Oxidoreductase_gamma_subunit"/>
</dbReference>
<name>F2KML5_ARCVS</name>
<dbReference type="eggNOG" id="arCOG01603">
    <property type="taxonomic scope" value="Archaea"/>
</dbReference>
<dbReference type="Gene3D" id="3.40.920.10">
    <property type="entry name" value="Pyruvate-ferredoxin oxidoreductase, PFOR, domain III"/>
    <property type="match status" value="1"/>
</dbReference>
<dbReference type="OrthoDB" id="372091at2157"/>
<dbReference type="NCBIfam" id="TIGR02175">
    <property type="entry name" value="PorC_KorC"/>
    <property type="match status" value="1"/>
</dbReference>
<evidence type="ECO:0000259" key="4">
    <source>
        <dbReference type="Pfam" id="PF01558"/>
    </source>
</evidence>
<reference evidence="5 6" key="1">
    <citation type="submission" date="2011-03" db="EMBL/GenBank/DDBJ databases">
        <title>The complete genome of Archaeoglobus veneficus SNP6.</title>
        <authorList>
            <consortium name="US DOE Joint Genome Institute (JGI-PGF)"/>
            <person name="Lucas S."/>
            <person name="Copeland A."/>
            <person name="Lapidus A."/>
            <person name="Bruce D."/>
            <person name="Goodwin L."/>
            <person name="Pitluck S."/>
            <person name="Kyrpides N."/>
            <person name="Mavromatis K."/>
            <person name="Pagani I."/>
            <person name="Ivanova N."/>
            <person name="Mikhailova N."/>
            <person name="Lu M."/>
            <person name="Detter J.C."/>
            <person name="Tapia R."/>
            <person name="Han C."/>
            <person name="Land M."/>
            <person name="Hauser L."/>
            <person name="Markowitz V."/>
            <person name="Cheng J.-F."/>
            <person name="Hugenholtz P."/>
            <person name="Woyke T."/>
            <person name="Wu D."/>
            <person name="Spring S."/>
            <person name="Brambilla E."/>
            <person name="Klenk H.-P."/>
            <person name="Eisen J.A."/>
        </authorList>
    </citation>
    <scope>NUCLEOTIDE SEQUENCE [LARGE SCALE GENOMIC DNA]</scope>
    <source>
        <strain>SNP6</strain>
    </source>
</reference>
<comment type="catalytic activity">
    <reaction evidence="3">
        <text>2 oxidized [2Fe-2S]-[ferredoxin] + pyruvate + CoA = 2 reduced [2Fe-2S]-[ferredoxin] + acetyl-CoA + CO2 + H(+)</text>
        <dbReference type="Rhea" id="RHEA:12765"/>
        <dbReference type="Rhea" id="RHEA-COMP:10000"/>
        <dbReference type="Rhea" id="RHEA-COMP:10001"/>
        <dbReference type="ChEBI" id="CHEBI:15361"/>
        <dbReference type="ChEBI" id="CHEBI:15378"/>
        <dbReference type="ChEBI" id="CHEBI:16526"/>
        <dbReference type="ChEBI" id="CHEBI:33737"/>
        <dbReference type="ChEBI" id="CHEBI:33738"/>
        <dbReference type="ChEBI" id="CHEBI:57287"/>
        <dbReference type="ChEBI" id="CHEBI:57288"/>
        <dbReference type="EC" id="1.2.7.1"/>
    </reaction>
</comment>
<dbReference type="SUPFAM" id="SSF53323">
    <property type="entry name" value="Pyruvate-ferredoxin oxidoreductase, PFOR, domain III"/>
    <property type="match status" value="1"/>
</dbReference>
<dbReference type="EC" id="1.2.7.1" evidence="1"/>
<dbReference type="GeneID" id="10394322"/>
<accession>F2KML5</accession>
<dbReference type="InterPro" id="IPR011894">
    <property type="entry name" value="PorC_KorC"/>
</dbReference>
<dbReference type="InterPro" id="IPR019752">
    <property type="entry name" value="Pyrv/ketoisovalerate_OxRed_cat"/>
</dbReference>
<dbReference type="Proteomes" id="UP000008136">
    <property type="component" value="Chromosome"/>
</dbReference>
<dbReference type="PANTHER" id="PTHR43366:SF1">
    <property type="entry name" value="PYRUVATE SYNTHASE SUBUNIT PORC"/>
    <property type="match status" value="1"/>
</dbReference>
<proteinExistence type="predicted"/>
<evidence type="ECO:0000256" key="3">
    <source>
        <dbReference type="ARBA" id="ARBA00049357"/>
    </source>
</evidence>
<dbReference type="InterPro" id="IPR002869">
    <property type="entry name" value="Pyrv_flavodox_OxRed_cen"/>
</dbReference>
<evidence type="ECO:0000313" key="6">
    <source>
        <dbReference type="Proteomes" id="UP000008136"/>
    </source>
</evidence>